<dbReference type="OrthoDB" id="3178131at2"/>
<dbReference type="PROSITE" id="PS50043">
    <property type="entry name" value="HTH_LUXR_2"/>
    <property type="match status" value="1"/>
</dbReference>
<keyword evidence="2" id="KW-0067">ATP-binding</keyword>
<dbReference type="Gene3D" id="1.10.10.10">
    <property type="entry name" value="Winged helix-like DNA-binding domain superfamily/Winged helix DNA-binding domain"/>
    <property type="match status" value="1"/>
</dbReference>
<dbReference type="InterPro" id="IPR036388">
    <property type="entry name" value="WH-like_DNA-bd_sf"/>
</dbReference>
<evidence type="ECO:0000313" key="5">
    <source>
        <dbReference type="Proteomes" id="UP000185696"/>
    </source>
</evidence>
<dbReference type="PANTHER" id="PTHR16305:SF35">
    <property type="entry name" value="TRANSCRIPTIONAL ACTIVATOR DOMAIN"/>
    <property type="match status" value="1"/>
</dbReference>
<dbReference type="InterPro" id="IPR016032">
    <property type="entry name" value="Sig_transdc_resp-reg_C-effctor"/>
</dbReference>
<dbReference type="CDD" id="cd06170">
    <property type="entry name" value="LuxR_C_like"/>
    <property type="match status" value="1"/>
</dbReference>
<accession>A0A7Z0WJR4</accession>
<dbReference type="SUPFAM" id="SSF46894">
    <property type="entry name" value="C-terminal effector domain of the bipartite response regulators"/>
    <property type="match status" value="1"/>
</dbReference>
<evidence type="ECO:0000259" key="3">
    <source>
        <dbReference type="PROSITE" id="PS50043"/>
    </source>
</evidence>
<name>A0A7Z0WJR4_9PSEU</name>
<evidence type="ECO:0000256" key="2">
    <source>
        <dbReference type="ARBA" id="ARBA00022840"/>
    </source>
</evidence>
<proteinExistence type="predicted"/>
<dbReference type="Pfam" id="PF13191">
    <property type="entry name" value="AAA_16"/>
    <property type="match status" value="1"/>
</dbReference>
<dbReference type="GO" id="GO:0003677">
    <property type="term" value="F:DNA binding"/>
    <property type="evidence" value="ECO:0007669"/>
    <property type="project" value="InterPro"/>
</dbReference>
<dbReference type="SMART" id="SM00421">
    <property type="entry name" value="HTH_LUXR"/>
    <property type="match status" value="1"/>
</dbReference>
<organism evidence="4 5">
    <name type="scientific">Actinophytocola xinjiangensis</name>
    <dbReference type="NCBI Taxonomy" id="485602"/>
    <lineage>
        <taxon>Bacteria</taxon>
        <taxon>Bacillati</taxon>
        <taxon>Actinomycetota</taxon>
        <taxon>Actinomycetes</taxon>
        <taxon>Pseudonocardiales</taxon>
        <taxon>Pseudonocardiaceae</taxon>
    </lineage>
</organism>
<keyword evidence="5" id="KW-1185">Reference proteome</keyword>
<sequence length="942" mass="99402">MNAVLADREIELTLLDDLVRTADNGGGALVVVSGPIGVGKTALLGAVAARAEAGTAVLGATGSTLERLFPLGVVRQLCEPVLAELDEDARARVDAGLTEFAKPLFSAENCLGVPIDTRDPAMQQVMHGVRHVLTVHGEARPVLLLVDDVQWADAESLRCLGYLANRLTGTGVVMVVTVREGSPDGDNQGVRALLSCASRLLRLGPLSATGVRAIVRQRFGESGSDGFVQACGEVSRGNPMVLRAVLDELVAEQGEPVDSAVDWVHACRPALLRDRMAARLRAQPEPAMVLLRALSCLGQAADQDTLSRLTGLDALGYAEIVRSLTAQGFLLPKAMPVFAHPVVREAVDRLTSPAQAERLHVNAASLLHSAGRPAEEVAAHLLAVPSPQAMWAVDVLREAAESAARRGDVEAAARHLRRALLDTAPESVDRADLLLELAAVERVVDAPAATRHVLEAVSLSVGAAGQAAAFARLAPASFAMSPPTVLSALRRVADQLGAPSELTGSERELALRLEARAMMGDCSGGPRIEAAVRRLREGDHDRLLETQGGRELLAVSLELTAVAGAMSANEVARRCQQVMDREPATAGQHGTGPLLVCALSLADRAEQAGTWLEDALASAVRQHDRVAQAVVEACRTLVLAGMGRGEELSVAATGLAAVDGWFDAVSAAGMLRVLTSLELTVGPGSFAVNPLAARTLELSGHRTDHPAISAMLRMVAASRVRGENDRHAVELLLDAGRQLDRAGWRNPALVPWRSCAARELHRFGDTDDAVELAEAEYELAVAWGSPAAIGHALVVRGALTPGEEGIRLLRTAVDVTQDSENTLIRATAHLSLGGRLAADGDAEAEQHLRRGRDLTDRTTARRLVEQPVNGSGGSAGQVEPGRPLTVTEERVMAMVVDGLTNQAIADELGVTRRAVEKHLTNVYAKFDVTGRAELKGAFVVSS</sequence>
<feature type="domain" description="HTH luxR-type" evidence="3">
    <location>
        <begin position="877"/>
        <end position="942"/>
    </location>
</feature>
<dbReference type="Pfam" id="PF00196">
    <property type="entry name" value="GerE"/>
    <property type="match status" value="1"/>
</dbReference>
<dbReference type="SUPFAM" id="SSF52540">
    <property type="entry name" value="P-loop containing nucleoside triphosphate hydrolases"/>
    <property type="match status" value="1"/>
</dbReference>
<dbReference type="GO" id="GO:0005524">
    <property type="term" value="F:ATP binding"/>
    <property type="evidence" value="ECO:0007669"/>
    <property type="project" value="UniProtKB-KW"/>
</dbReference>
<keyword evidence="1" id="KW-0547">Nucleotide-binding</keyword>
<dbReference type="AlphaFoldDB" id="A0A7Z0WJR4"/>
<evidence type="ECO:0000313" key="4">
    <source>
        <dbReference type="EMBL" id="OLF06754.1"/>
    </source>
</evidence>
<dbReference type="Gene3D" id="3.40.50.300">
    <property type="entry name" value="P-loop containing nucleotide triphosphate hydrolases"/>
    <property type="match status" value="1"/>
</dbReference>
<evidence type="ECO:0000256" key="1">
    <source>
        <dbReference type="ARBA" id="ARBA00022741"/>
    </source>
</evidence>
<dbReference type="GO" id="GO:0005737">
    <property type="term" value="C:cytoplasm"/>
    <property type="evidence" value="ECO:0007669"/>
    <property type="project" value="TreeGrafter"/>
</dbReference>
<dbReference type="EMBL" id="MSIF01000019">
    <property type="protein sequence ID" value="OLF06754.1"/>
    <property type="molecule type" value="Genomic_DNA"/>
</dbReference>
<dbReference type="GO" id="GO:0004016">
    <property type="term" value="F:adenylate cyclase activity"/>
    <property type="evidence" value="ECO:0007669"/>
    <property type="project" value="TreeGrafter"/>
</dbReference>
<dbReference type="PRINTS" id="PR00038">
    <property type="entry name" value="HTHLUXR"/>
</dbReference>
<dbReference type="GO" id="GO:0006355">
    <property type="term" value="P:regulation of DNA-templated transcription"/>
    <property type="evidence" value="ECO:0007669"/>
    <property type="project" value="InterPro"/>
</dbReference>
<dbReference type="InterPro" id="IPR041664">
    <property type="entry name" value="AAA_16"/>
</dbReference>
<dbReference type="InterPro" id="IPR027417">
    <property type="entry name" value="P-loop_NTPase"/>
</dbReference>
<gene>
    <name evidence="4" type="ORF">BLA60_29775</name>
</gene>
<dbReference type="Proteomes" id="UP000185696">
    <property type="component" value="Unassembled WGS sequence"/>
</dbReference>
<reference evidence="4 5" key="1">
    <citation type="submission" date="2016-12" db="EMBL/GenBank/DDBJ databases">
        <title>The draft genome sequence of Actinophytocola xinjiangensis.</title>
        <authorList>
            <person name="Wang W."/>
            <person name="Yuan L."/>
        </authorList>
    </citation>
    <scope>NUCLEOTIDE SEQUENCE [LARGE SCALE GENOMIC DNA]</scope>
    <source>
        <strain evidence="4 5">CGMCC 4.4663</strain>
    </source>
</reference>
<dbReference type="InterPro" id="IPR000792">
    <property type="entry name" value="Tscrpt_reg_LuxR_C"/>
</dbReference>
<comment type="caution">
    <text evidence="4">The sequence shown here is derived from an EMBL/GenBank/DDBJ whole genome shotgun (WGS) entry which is preliminary data.</text>
</comment>
<dbReference type="PANTHER" id="PTHR16305">
    <property type="entry name" value="TESTICULAR SOLUBLE ADENYLYL CYCLASE"/>
    <property type="match status" value="1"/>
</dbReference>
<protein>
    <recommendedName>
        <fullName evidence="3">HTH luxR-type domain-containing protein</fullName>
    </recommendedName>
</protein>